<reference evidence="2" key="1">
    <citation type="journal article" date="2014" name="Int. J. Syst. Evol. Microbiol.">
        <title>Complete genome sequence of Corynebacterium casei LMG S-19264T (=DSM 44701T), isolated from a smear-ripened cheese.</title>
        <authorList>
            <consortium name="US DOE Joint Genome Institute (JGI-PGF)"/>
            <person name="Walter F."/>
            <person name="Albersmeier A."/>
            <person name="Kalinowski J."/>
            <person name="Ruckert C."/>
        </authorList>
    </citation>
    <scope>NUCLEOTIDE SEQUENCE</scope>
    <source>
        <strain evidence="2">CCM 7217</strain>
    </source>
</reference>
<evidence type="ECO:0000313" key="2">
    <source>
        <dbReference type="EMBL" id="GGC66404.1"/>
    </source>
</evidence>
<evidence type="ECO:0000313" key="3">
    <source>
        <dbReference type="Proteomes" id="UP000646833"/>
    </source>
</evidence>
<dbReference type="AlphaFoldDB" id="A0A830E0R9"/>
<dbReference type="CDD" id="cd03454">
    <property type="entry name" value="YdeM"/>
    <property type="match status" value="1"/>
</dbReference>
<dbReference type="PANTHER" id="PTHR43664:SF1">
    <property type="entry name" value="BETA-METHYLMALYL-COA DEHYDRATASE"/>
    <property type="match status" value="1"/>
</dbReference>
<dbReference type="InterPro" id="IPR029069">
    <property type="entry name" value="HotDog_dom_sf"/>
</dbReference>
<accession>A0A830E0R9</accession>
<dbReference type="Proteomes" id="UP000646833">
    <property type="component" value="Unassembled WGS sequence"/>
</dbReference>
<organism evidence="2 3">
    <name type="scientific">Haloferax sulfurifontis</name>
    <dbReference type="NCBI Taxonomy" id="255616"/>
    <lineage>
        <taxon>Archaea</taxon>
        <taxon>Methanobacteriati</taxon>
        <taxon>Methanobacteriota</taxon>
        <taxon>Stenosarchaea group</taxon>
        <taxon>Halobacteria</taxon>
        <taxon>Halobacteriales</taxon>
        <taxon>Haloferacaceae</taxon>
        <taxon>Haloferax</taxon>
    </lineage>
</organism>
<dbReference type="Pfam" id="PF01575">
    <property type="entry name" value="MaoC_dehydratas"/>
    <property type="match status" value="1"/>
</dbReference>
<dbReference type="RefSeq" id="WP_007276337.1">
    <property type="nucleotide sequence ID" value="NZ_BMCI01000006.1"/>
</dbReference>
<reference evidence="2" key="2">
    <citation type="submission" date="2020-09" db="EMBL/GenBank/DDBJ databases">
        <authorList>
            <person name="Sun Q."/>
            <person name="Sedlacek I."/>
        </authorList>
    </citation>
    <scope>NUCLEOTIDE SEQUENCE</scope>
    <source>
        <strain evidence="2">CCM 7217</strain>
    </source>
</reference>
<dbReference type="PANTHER" id="PTHR43664">
    <property type="entry name" value="MONOAMINE OXIDASE-RELATED"/>
    <property type="match status" value="1"/>
</dbReference>
<sequence length="153" mass="17243">MSQRYYEDIPVGEVLDLGTYTADRTELLRFAERYDPQPIHADPEVAEETMYGGIIASGWHTAGSCMRLLVDGFLAETATLGSFGLDELRWKTPVYPGDTIRVEAQTLEKTESSSRDDRGYITTEVEATNEAADEVIYWRATNIFLKRPTDAPR</sequence>
<protein>
    <submittedName>
        <fullName evidence="2">Acyl dehydratase</fullName>
    </submittedName>
</protein>
<dbReference type="Gene3D" id="3.10.129.10">
    <property type="entry name" value="Hotdog Thioesterase"/>
    <property type="match status" value="1"/>
</dbReference>
<dbReference type="SUPFAM" id="SSF54637">
    <property type="entry name" value="Thioesterase/thiol ester dehydrase-isomerase"/>
    <property type="match status" value="1"/>
</dbReference>
<feature type="domain" description="MaoC-like" evidence="1">
    <location>
        <begin position="18"/>
        <end position="113"/>
    </location>
</feature>
<dbReference type="EMBL" id="BMCI01000006">
    <property type="protein sequence ID" value="GGC66404.1"/>
    <property type="molecule type" value="Genomic_DNA"/>
</dbReference>
<comment type="caution">
    <text evidence="2">The sequence shown here is derived from an EMBL/GenBank/DDBJ whole genome shotgun (WGS) entry which is preliminary data.</text>
</comment>
<dbReference type="InterPro" id="IPR052342">
    <property type="entry name" value="MCH/BMMD"/>
</dbReference>
<gene>
    <name evidence="2" type="ORF">GCM10007209_30600</name>
</gene>
<name>A0A830E0R9_9EURY</name>
<dbReference type="InterPro" id="IPR002539">
    <property type="entry name" value="MaoC-like_dom"/>
</dbReference>
<evidence type="ECO:0000259" key="1">
    <source>
        <dbReference type="Pfam" id="PF01575"/>
    </source>
</evidence>
<proteinExistence type="predicted"/>